<dbReference type="PROSITE" id="PS50894">
    <property type="entry name" value="HPT"/>
    <property type="match status" value="1"/>
</dbReference>
<gene>
    <name evidence="10" type="ORF">SAMN05192579_11530</name>
</gene>
<dbReference type="InterPro" id="IPR039420">
    <property type="entry name" value="WalR-like"/>
</dbReference>
<dbReference type="Gene3D" id="1.20.120.160">
    <property type="entry name" value="HPT domain"/>
    <property type="match status" value="1"/>
</dbReference>
<evidence type="ECO:0000259" key="8">
    <source>
        <dbReference type="PROSITE" id="PS50110"/>
    </source>
</evidence>
<keyword evidence="3" id="KW-0805">Transcription regulation</keyword>
<reference evidence="11" key="1">
    <citation type="submission" date="2016-10" db="EMBL/GenBank/DDBJ databases">
        <authorList>
            <person name="Varghese N."/>
            <person name="Submissions S."/>
        </authorList>
    </citation>
    <scope>NUCLEOTIDE SEQUENCE [LARGE SCALE GENOMIC DNA]</scope>
    <source>
        <strain evidence="11">MO64</strain>
    </source>
</reference>
<feature type="domain" description="Response regulatory" evidence="8">
    <location>
        <begin position="23"/>
        <end position="141"/>
    </location>
</feature>
<dbReference type="GO" id="GO:0000976">
    <property type="term" value="F:transcription cis-regulatory region binding"/>
    <property type="evidence" value="ECO:0007669"/>
    <property type="project" value="TreeGrafter"/>
</dbReference>
<dbReference type="InterPro" id="IPR036641">
    <property type="entry name" value="HPT_dom_sf"/>
</dbReference>
<dbReference type="AlphaFoldDB" id="A0A1I4F0S4"/>
<evidence type="ECO:0000313" key="10">
    <source>
        <dbReference type="EMBL" id="SFL11592.1"/>
    </source>
</evidence>
<evidence type="ECO:0000259" key="9">
    <source>
        <dbReference type="PROSITE" id="PS50894"/>
    </source>
</evidence>
<dbReference type="PANTHER" id="PTHR48111:SF1">
    <property type="entry name" value="TWO-COMPONENT RESPONSE REGULATOR ORR33"/>
    <property type="match status" value="1"/>
</dbReference>
<protein>
    <submittedName>
        <fullName evidence="10">Hpt domain-containing protein</fullName>
    </submittedName>
</protein>
<dbReference type="Gene3D" id="3.40.50.2300">
    <property type="match status" value="1"/>
</dbReference>
<keyword evidence="11" id="KW-1185">Reference proteome</keyword>
<dbReference type="InterPro" id="IPR008207">
    <property type="entry name" value="Sig_transdc_His_kin_Hpt_dom"/>
</dbReference>
<dbReference type="Pfam" id="PF00072">
    <property type="entry name" value="Response_reg"/>
    <property type="match status" value="1"/>
</dbReference>
<evidence type="ECO:0000256" key="2">
    <source>
        <dbReference type="ARBA" id="ARBA00023012"/>
    </source>
</evidence>
<dbReference type="GO" id="GO:0004672">
    <property type="term" value="F:protein kinase activity"/>
    <property type="evidence" value="ECO:0007669"/>
    <property type="project" value="UniProtKB-ARBA"/>
</dbReference>
<proteinExistence type="predicted"/>
<name>A0A1I4F0S4_9GAMM</name>
<dbReference type="PANTHER" id="PTHR48111">
    <property type="entry name" value="REGULATOR OF RPOS"/>
    <property type="match status" value="1"/>
</dbReference>
<evidence type="ECO:0000256" key="6">
    <source>
        <dbReference type="PROSITE-ProRule" id="PRU00110"/>
    </source>
</evidence>
<feature type="domain" description="HPt" evidence="9">
    <location>
        <begin position="156"/>
        <end position="252"/>
    </location>
</feature>
<feature type="modified residue" description="4-aspartylphosphate" evidence="7">
    <location>
        <position position="72"/>
    </location>
</feature>
<accession>A0A1I4F0S4</accession>
<sequence length="252" mass="26889">MNDKEFVMPNPVSCPAPDAPALRVLVADDDPASRRFLGDGLRHLGAEVETCDDGPAALELARRKHFDLLLLDCRMPGAGAREVLDALRASPDAASHASPAVASSAESGSLDRRGLLRAGFGEILIKPCDLKALRRVLALSRCEGGAPLLDDAAALNSTGDARTMQALRGLLHDELTNLERELAPLCNDRVALAERLHRLRSSCGFCGAAALAECTVTLQQWLRDAPADAPIPLEPFRDTLQATLHALGPVRN</sequence>
<dbReference type="Proteomes" id="UP000198725">
    <property type="component" value="Unassembled WGS sequence"/>
</dbReference>
<feature type="modified residue" description="Phosphohistidine" evidence="6">
    <location>
        <position position="197"/>
    </location>
</feature>
<dbReference type="CDD" id="cd17546">
    <property type="entry name" value="REC_hyHK_CKI1_RcsC-like"/>
    <property type="match status" value="1"/>
</dbReference>
<dbReference type="GO" id="GO:0006355">
    <property type="term" value="P:regulation of DNA-templated transcription"/>
    <property type="evidence" value="ECO:0007669"/>
    <property type="project" value="TreeGrafter"/>
</dbReference>
<dbReference type="GO" id="GO:0005829">
    <property type="term" value="C:cytosol"/>
    <property type="evidence" value="ECO:0007669"/>
    <property type="project" value="TreeGrafter"/>
</dbReference>
<evidence type="ECO:0000256" key="5">
    <source>
        <dbReference type="ARBA" id="ARBA00023163"/>
    </source>
</evidence>
<keyword evidence="2" id="KW-0902">Two-component regulatory system</keyword>
<evidence type="ECO:0000313" key="11">
    <source>
        <dbReference type="Proteomes" id="UP000198725"/>
    </source>
</evidence>
<dbReference type="PROSITE" id="PS50110">
    <property type="entry name" value="RESPONSE_REGULATORY"/>
    <property type="match status" value="1"/>
</dbReference>
<evidence type="ECO:0000256" key="7">
    <source>
        <dbReference type="PROSITE-ProRule" id="PRU00169"/>
    </source>
</evidence>
<keyword evidence="1 7" id="KW-0597">Phosphoprotein</keyword>
<dbReference type="SUPFAM" id="SSF52172">
    <property type="entry name" value="CheY-like"/>
    <property type="match status" value="1"/>
</dbReference>
<organism evidence="10 11">
    <name type="scientific">Rhodanobacter glycinis</name>
    <dbReference type="NCBI Taxonomy" id="582702"/>
    <lineage>
        <taxon>Bacteria</taxon>
        <taxon>Pseudomonadati</taxon>
        <taxon>Pseudomonadota</taxon>
        <taxon>Gammaproteobacteria</taxon>
        <taxon>Lysobacterales</taxon>
        <taxon>Rhodanobacteraceae</taxon>
        <taxon>Rhodanobacter</taxon>
    </lineage>
</organism>
<dbReference type="GO" id="GO:0000156">
    <property type="term" value="F:phosphorelay response regulator activity"/>
    <property type="evidence" value="ECO:0007669"/>
    <property type="project" value="TreeGrafter"/>
</dbReference>
<evidence type="ECO:0000256" key="3">
    <source>
        <dbReference type="ARBA" id="ARBA00023015"/>
    </source>
</evidence>
<evidence type="ECO:0000256" key="4">
    <source>
        <dbReference type="ARBA" id="ARBA00023125"/>
    </source>
</evidence>
<dbReference type="Pfam" id="PF01627">
    <property type="entry name" value="Hpt"/>
    <property type="match status" value="1"/>
</dbReference>
<dbReference type="SUPFAM" id="SSF47226">
    <property type="entry name" value="Histidine-containing phosphotransfer domain, HPT domain"/>
    <property type="match status" value="1"/>
</dbReference>
<evidence type="ECO:0000256" key="1">
    <source>
        <dbReference type="ARBA" id="ARBA00022553"/>
    </source>
</evidence>
<dbReference type="InterPro" id="IPR011006">
    <property type="entry name" value="CheY-like_superfamily"/>
</dbReference>
<keyword evidence="5" id="KW-0804">Transcription</keyword>
<dbReference type="EMBL" id="FOSR01000015">
    <property type="protein sequence ID" value="SFL11592.1"/>
    <property type="molecule type" value="Genomic_DNA"/>
</dbReference>
<dbReference type="InterPro" id="IPR001789">
    <property type="entry name" value="Sig_transdc_resp-reg_receiver"/>
</dbReference>
<dbReference type="GO" id="GO:0032993">
    <property type="term" value="C:protein-DNA complex"/>
    <property type="evidence" value="ECO:0007669"/>
    <property type="project" value="TreeGrafter"/>
</dbReference>
<dbReference type="SMART" id="SM00448">
    <property type="entry name" value="REC"/>
    <property type="match status" value="1"/>
</dbReference>
<keyword evidence="4" id="KW-0238">DNA-binding</keyword>